<evidence type="ECO:0000313" key="10">
    <source>
        <dbReference type="EMBL" id="MBD1428676.1"/>
    </source>
</evidence>
<dbReference type="RefSeq" id="WP_190301485.1">
    <property type="nucleotide sequence ID" value="NZ_JACOIJ010000004.1"/>
</dbReference>
<accession>A0ABR7YBJ9</accession>
<keyword evidence="4" id="KW-0378">Hydrolase</keyword>
<dbReference type="SMART" id="SM00631">
    <property type="entry name" value="Zn_pept"/>
    <property type="match status" value="1"/>
</dbReference>
<keyword evidence="3" id="KW-0645">Protease</keyword>
<dbReference type="Gene3D" id="3.40.630.10">
    <property type="entry name" value="Zn peptidases"/>
    <property type="match status" value="1"/>
</dbReference>
<organism evidence="10 11">
    <name type="scientific">Sphingobacterium litopenaei</name>
    <dbReference type="NCBI Taxonomy" id="2763500"/>
    <lineage>
        <taxon>Bacteria</taxon>
        <taxon>Pseudomonadati</taxon>
        <taxon>Bacteroidota</taxon>
        <taxon>Sphingobacteriia</taxon>
        <taxon>Sphingobacteriales</taxon>
        <taxon>Sphingobacteriaceae</taxon>
        <taxon>Sphingobacterium</taxon>
    </lineage>
</organism>
<proteinExistence type="inferred from homology"/>
<evidence type="ECO:0000256" key="5">
    <source>
        <dbReference type="ARBA" id="ARBA00022833"/>
    </source>
</evidence>
<dbReference type="CDD" id="cd06905">
    <property type="entry name" value="M14-like"/>
    <property type="match status" value="1"/>
</dbReference>
<gene>
    <name evidence="10" type="ORF">H8B04_03675</name>
</gene>
<feature type="region of interest" description="Disordered" evidence="7">
    <location>
        <begin position="125"/>
        <end position="154"/>
    </location>
</feature>
<comment type="caution">
    <text evidence="10">The sequence shown here is derived from an EMBL/GenBank/DDBJ whole genome shotgun (WGS) entry which is preliminary data.</text>
</comment>
<dbReference type="InterPro" id="IPR000834">
    <property type="entry name" value="Peptidase_M14"/>
</dbReference>
<evidence type="ECO:0000256" key="3">
    <source>
        <dbReference type="ARBA" id="ARBA00022670"/>
    </source>
</evidence>
<keyword evidence="11" id="KW-1185">Reference proteome</keyword>
<dbReference type="Proteomes" id="UP000651271">
    <property type="component" value="Unassembled WGS sequence"/>
</dbReference>
<dbReference type="Pfam" id="PF00246">
    <property type="entry name" value="Peptidase_M14"/>
    <property type="match status" value="1"/>
</dbReference>
<dbReference type="PANTHER" id="PTHR11705:SF143">
    <property type="entry name" value="SLL0236 PROTEIN"/>
    <property type="match status" value="1"/>
</dbReference>
<dbReference type="PANTHER" id="PTHR11705">
    <property type="entry name" value="PROTEASE FAMILY M14 CARBOXYPEPTIDASE A,B"/>
    <property type="match status" value="1"/>
</dbReference>
<name>A0ABR7YBJ9_9SPHI</name>
<evidence type="ECO:0000256" key="8">
    <source>
        <dbReference type="SAM" id="SignalP"/>
    </source>
</evidence>
<evidence type="ECO:0000256" key="7">
    <source>
        <dbReference type="SAM" id="MobiDB-lite"/>
    </source>
</evidence>
<feature type="compositionally biased region" description="Basic and acidic residues" evidence="7">
    <location>
        <begin position="137"/>
        <end position="154"/>
    </location>
</feature>
<keyword evidence="5" id="KW-0862">Zinc</keyword>
<evidence type="ECO:0000256" key="6">
    <source>
        <dbReference type="ARBA" id="ARBA00023049"/>
    </source>
</evidence>
<reference evidence="10 11" key="1">
    <citation type="submission" date="2020-08" db="EMBL/GenBank/DDBJ databases">
        <title>Sphingobacterium sp. DN04309 isolated from aquaculture water.</title>
        <authorList>
            <person name="Zhang M."/>
        </authorList>
    </citation>
    <scope>NUCLEOTIDE SEQUENCE [LARGE SCALE GENOMIC DNA]</scope>
    <source>
        <strain evidence="10 11">DN04309</strain>
    </source>
</reference>
<feature type="chain" id="PRO_5045479149" evidence="8">
    <location>
        <begin position="19"/>
        <end position="535"/>
    </location>
</feature>
<feature type="domain" description="Peptidase M14" evidence="9">
    <location>
        <begin position="22"/>
        <end position="362"/>
    </location>
</feature>
<dbReference type="EMBL" id="JACOIJ010000004">
    <property type="protein sequence ID" value="MBD1428676.1"/>
    <property type="molecule type" value="Genomic_DNA"/>
</dbReference>
<comment type="similarity">
    <text evidence="2">Belongs to the peptidase M14 family.</text>
</comment>
<protein>
    <submittedName>
        <fullName evidence="10">Peptidase M14</fullName>
    </submittedName>
</protein>
<keyword evidence="6" id="KW-0482">Metalloprotease</keyword>
<comment type="cofactor">
    <cofactor evidence="1">
        <name>Zn(2+)</name>
        <dbReference type="ChEBI" id="CHEBI:29105"/>
    </cofactor>
</comment>
<evidence type="ECO:0000256" key="1">
    <source>
        <dbReference type="ARBA" id="ARBA00001947"/>
    </source>
</evidence>
<evidence type="ECO:0000313" key="11">
    <source>
        <dbReference type="Proteomes" id="UP000651271"/>
    </source>
</evidence>
<evidence type="ECO:0000256" key="2">
    <source>
        <dbReference type="ARBA" id="ARBA00005988"/>
    </source>
</evidence>
<sequence>MKKTFLGLLLISPLLSLAQLKYPSYAEVQSSISGYSTKGLVSQTVIGKSYGNENISVIKLQLDEKPKPTLLVVAGIDGKHPAGTIASLQLTKQILALPKDSLQALLKDKSIWIIPLVNPDAYKRNSSTKQWLSGNSRKIDNDRDGRLDEDSAKDLNGDGIISQMRVESPIGNFKVRKDNPNLLVAADKSKAEKGNYIVFPEGIDQDFDGRYGEDGEGGVNIDRNFTFDYHAFLAESGDYAASEPETRALVDFIFANPQIASVLHIGLANNLSEPERYDARAANERIVKSWSVNDVEMSKYISTIYKEHTKSLGEASKMVSSPGNFSNTAYYHLGKFSFSTPLWWPSVTDSTKNTNKTTDANETFYKWVDINNVQGAILPWSKVNHPDFSNQKVEVGGVVDIFRNNPPVEFLETSVQAHTGFVVKLLENMAKLVFSTPKVTSLGDDIYRVELSVMNVGNMPTYPEIADRIRFVSRFKTVCDLQSNQQFLSGKRLQLYSALGAGDSKTFSWLIKGKGAVKIQAGCPTSGEQQIEVKL</sequence>
<keyword evidence="8" id="KW-0732">Signal</keyword>
<dbReference type="SUPFAM" id="SSF53187">
    <property type="entry name" value="Zn-dependent exopeptidases"/>
    <property type="match status" value="1"/>
</dbReference>
<evidence type="ECO:0000256" key="4">
    <source>
        <dbReference type="ARBA" id="ARBA00022801"/>
    </source>
</evidence>
<evidence type="ECO:0000259" key="9">
    <source>
        <dbReference type="SMART" id="SM00631"/>
    </source>
</evidence>
<feature type="compositionally biased region" description="Polar residues" evidence="7">
    <location>
        <begin position="125"/>
        <end position="136"/>
    </location>
</feature>
<feature type="signal peptide" evidence="8">
    <location>
        <begin position="1"/>
        <end position="18"/>
    </location>
</feature>